<proteinExistence type="predicted"/>
<dbReference type="SMART" id="SM00342">
    <property type="entry name" value="HTH_ARAC"/>
    <property type="match status" value="1"/>
</dbReference>
<dbReference type="EMBL" id="CP003488">
    <property type="protein sequence ID" value="AFH95930.1"/>
    <property type="molecule type" value="Genomic_DNA"/>
</dbReference>
<keyword evidence="2" id="KW-0238">DNA-binding</keyword>
<dbReference type="PATRIC" id="fig|1157951.4.peg.4169"/>
<dbReference type="PRINTS" id="PR00032">
    <property type="entry name" value="HTHARAC"/>
</dbReference>
<dbReference type="HOGENOM" id="CLU_000445_88_16_6"/>
<evidence type="ECO:0000259" key="6">
    <source>
        <dbReference type="PROSITE" id="PS01124"/>
    </source>
</evidence>
<evidence type="ECO:0000313" key="7">
    <source>
        <dbReference type="EMBL" id="AFH95930.1"/>
    </source>
</evidence>
<dbReference type="GO" id="GO:0043565">
    <property type="term" value="F:sequence-specific DNA binding"/>
    <property type="evidence" value="ECO:0007669"/>
    <property type="project" value="InterPro"/>
</dbReference>
<dbReference type="InterPro" id="IPR018060">
    <property type="entry name" value="HTH_AraC"/>
</dbReference>
<organism evidence="7 8">
    <name type="scientific">Providencia stuartii (strain MRSN 2154)</name>
    <dbReference type="NCBI Taxonomy" id="1157951"/>
    <lineage>
        <taxon>Bacteria</taxon>
        <taxon>Pseudomonadati</taxon>
        <taxon>Pseudomonadota</taxon>
        <taxon>Gammaproteobacteria</taxon>
        <taxon>Enterobacterales</taxon>
        <taxon>Morganellaceae</taxon>
        <taxon>Providencia</taxon>
    </lineage>
</organism>
<dbReference type="AlphaFoldDB" id="A0A140NTD5"/>
<dbReference type="Gene3D" id="1.10.10.60">
    <property type="entry name" value="Homeodomain-like"/>
    <property type="match status" value="2"/>
</dbReference>
<protein>
    <recommendedName>
        <fullName evidence="5">Arabinose operon regulatory protein</fullName>
    </recommendedName>
</protein>
<name>A0A140NTD5_PROSM</name>
<dbReference type="KEGG" id="psi:S70_20750"/>
<reference evidence="8" key="2">
    <citation type="submission" date="2012-04" db="EMBL/GenBank/DDBJ databases">
        <title>Complete genome sequence of Providencia stuartii clinical isolate MRSN 2154.</title>
        <authorList>
            <person name="Clifford R.J."/>
            <person name="Hang J."/>
            <person name="Riley M.C."/>
            <person name="Onmus-Leone F."/>
            <person name="Kuschner R.A."/>
            <person name="Lesho E.P."/>
            <person name="Waterman P.E."/>
        </authorList>
    </citation>
    <scope>NUCLEOTIDE SEQUENCE [LARGE SCALE GENOMIC DNA]</scope>
    <source>
        <strain evidence="8">MRSN 2154</strain>
    </source>
</reference>
<evidence type="ECO:0000256" key="5">
    <source>
        <dbReference type="ARBA" id="ARBA00044978"/>
    </source>
</evidence>
<keyword evidence="1" id="KW-0805">Transcription regulation</keyword>
<gene>
    <name evidence="7" type="ordered locus">S70_20750</name>
</gene>
<evidence type="ECO:0000256" key="2">
    <source>
        <dbReference type="ARBA" id="ARBA00023125"/>
    </source>
</evidence>
<evidence type="ECO:0000256" key="1">
    <source>
        <dbReference type="ARBA" id="ARBA00023015"/>
    </source>
</evidence>
<dbReference type="InterPro" id="IPR003313">
    <property type="entry name" value="AraC-bd"/>
</dbReference>
<dbReference type="InterPro" id="IPR050204">
    <property type="entry name" value="AraC_XylS_family_regulators"/>
</dbReference>
<evidence type="ECO:0000256" key="4">
    <source>
        <dbReference type="ARBA" id="ARBA00023163"/>
    </source>
</evidence>
<feature type="domain" description="HTH araC/xylS-type" evidence="6">
    <location>
        <begin position="173"/>
        <end position="270"/>
    </location>
</feature>
<keyword evidence="3" id="KW-0010">Activator</keyword>
<keyword evidence="4" id="KW-0804">Transcription</keyword>
<dbReference type="Pfam" id="PF12833">
    <property type="entry name" value="HTH_18"/>
    <property type="match status" value="1"/>
</dbReference>
<dbReference type="SUPFAM" id="SSF46689">
    <property type="entry name" value="Homeodomain-like"/>
    <property type="match status" value="2"/>
</dbReference>
<dbReference type="Proteomes" id="UP000005012">
    <property type="component" value="Chromosome"/>
</dbReference>
<dbReference type="GeneID" id="93519337"/>
<dbReference type="Pfam" id="PF02311">
    <property type="entry name" value="AraC_binding"/>
    <property type="match status" value="1"/>
</dbReference>
<dbReference type="SUPFAM" id="SSF51215">
    <property type="entry name" value="Regulatory protein AraC"/>
    <property type="match status" value="1"/>
</dbReference>
<dbReference type="PANTHER" id="PTHR46796:SF2">
    <property type="entry name" value="TRANSCRIPTIONAL REGULATORY PROTEIN"/>
    <property type="match status" value="1"/>
</dbReference>
<dbReference type="RefSeq" id="WP_004919737.1">
    <property type="nucleotide sequence ID" value="NC_017731.1"/>
</dbReference>
<evidence type="ECO:0000313" key="8">
    <source>
        <dbReference type="Proteomes" id="UP000005012"/>
    </source>
</evidence>
<dbReference type="OrthoDB" id="9809338at2"/>
<dbReference type="InterPro" id="IPR020449">
    <property type="entry name" value="Tscrpt_reg_AraC-type_HTH"/>
</dbReference>
<sequence length="279" mass="31498">MESANYFHLRELGGLEMIEAQYHQQKFSRHSHEGFCIGVIEDGAQQFFRTGENHYAPKGDIIVVNADEIHTGSSAVAGGWAYKAIYPTPEMFQRLTLDLKTDNYGVIPWFPNAVIQDPGLAAQLNLLFNLLLQPNNTLFKETLLLSSMSWLILKYNKSRVQPNDIPPAKQRMQDICDLIMSTAEQDHSLSELAAIAGVSQWHFLRQFKLHTGTTPHTFLIQARLYKAKKLLLQGEKPADVSNQCGFSDQSHFTRHFKKSIGVTPSQYTRHITSGGIHLC</sequence>
<accession>A0A140NTD5</accession>
<dbReference type="GO" id="GO:0003700">
    <property type="term" value="F:DNA-binding transcription factor activity"/>
    <property type="evidence" value="ECO:0007669"/>
    <property type="project" value="InterPro"/>
</dbReference>
<evidence type="ECO:0000256" key="3">
    <source>
        <dbReference type="ARBA" id="ARBA00023159"/>
    </source>
</evidence>
<dbReference type="InterPro" id="IPR037923">
    <property type="entry name" value="HTH-like"/>
</dbReference>
<reference evidence="7 8" key="1">
    <citation type="journal article" date="2012" name="J. Bacteriol.">
        <title>Complete Genome Sequence of Providencia stuartii Clinical Isolate MRSN 2154.</title>
        <authorList>
            <person name="Clifford R.J."/>
            <person name="Hang J."/>
            <person name="Riley M.C."/>
            <person name="Onmus-Leone F."/>
            <person name="Kuschner R.A."/>
            <person name="Lesho E.P."/>
            <person name="Waterman P.E."/>
        </authorList>
    </citation>
    <scope>NUCLEOTIDE SEQUENCE [LARGE SCALE GENOMIC DNA]</scope>
    <source>
        <strain evidence="7 8">MRSN 2154</strain>
    </source>
</reference>
<dbReference type="InterPro" id="IPR009057">
    <property type="entry name" value="Homeodomain-like_sf"/>
</dbReference>
<dbReference type="PROSITE" id="PS01124">
    <property type="entry name" value="HTH_ARAC_FAMILY_2"/>
    <property type="match status" value="1"/>
</dbReference>
<dbReference type="PANTHER" id="PTHR46796">
    <property type="entry name" value="HTH-TYPE TRANSCRIPTIONAL ACTIVATOR RHAS-RELATED"/>
    <property type="match status" value="1"/>
</dbReference>